<evidence type="ECO:0000256" key="1">
    <source>
        <dbReference type="ARBA" id="ARBA00023027"/>
    </source>
</evidence>
<evidence type="ECO:0000313" key="3">
    <source>
        <dbReference type="EMBL" id="RDX69737.1"/>
    </source>
</evidence>
<dbReference type="PANTHER" id="PTHR32009">
    <property type="entry name" value="TMV RESISTANCE PROTEIN N-LIKE"/>
    <property type="match status" value="1"/>
</dbReference>
<sequence>LGGNNFLHLLMSSSSSSFFIPNFEIGEALCRLLYRELPLENTTNKRMYEVFLSFRGEDTPASFVSHLHTSLRNAGIIVFKDDESLRRGDEISESLLRAIEQSECSVVVFSRNYAESGRCMKELEKIMECHRTTGLVVVPVFYDVNPWEVRHQTGEFGKGFEKLEKRILTECALRAWYRQFGIISAEELGKLWRLGIKEADEVRMRETLREAASIAGHVVPNFRNERKTIKNIVENVTHLLDKTELLIAQWE</sequence>
<gene>
    <name evidence="3" type="primary">N</name>
    <name evidence="3" type="ORF">CR513_51110</name>
</gene>
<proteinExistence type="predicted"/>
<dbReference type="GO" id="GO:0007165">
    <property type="term" value="P:signal transduction"/>
    <property type="evidence" value="ECO:0007669"/>
    <property type="project" value="InterPro"/>
</dbReference>
<dbReference type="Gene3D" id="3.40.50.10140">
    <property type="entry name" value="Toll/interleukin-1 receptor homology (TIR) domain"/>
    <property type="match status" value="1"/>
</dbReference>
<comment type="caution">
    <text evidence="3">The sequence shown here is derived from an EMBL/GenBank/DDBJ whole genome shotgun (WGS) entry which is preliminary data.</text>
</comment>
<dbReference type="Pfam" id="PF01582">
    <property type="entry name" value="TIR"/>
    <property type="match status" value="1"/>
</dbReference>
<reference evidence="3" key="1">
    <citation type="submission" date="2018-05" db="EMBL/GenBank/DDBJ databases">
        <title>Draft genome of Mucuna pruriens seed.</title>
        <authorList>
            <person name="Nnadi N.E."/>
            <person name="Vos R."/>
            <person name="Hasami M.H."/>
            <person name="Devisetty U.K."/>
            <person name="Aguiy J.C."/>
        </authorList>
    </citation>
    <scope>NUCLEOTIDE SEQUENCE [LARGE SCALE GENOMIC DNA]</scope>
    <source>
        <strain evidence="3">JCA_2017</strain>
    </source>
</reference>
<dbReference type="Proteomes" id="UP000257109">
    <property type="component" value="Unassembled WGS sequence"/>
</dbReference>
<evidence type="ECO:0000259" key="2">
    <source>
        <dbReference type="PROSITE" id="PS50104"/>
    </source>
</evidence>
<feature type="domain" description="TIR" evidence="2">
    <location>
        <begin position="46"/>
        <end position="199"/>
    </location>
</feature>
<evidence type="ECO:0000313" key="4">
    <source>
        <dbReference type="Proteomes" id="UP000257109"/>
    </source>
</evidence>
<dbReference type="OrthoDB" id="1431760at2759"/>
<organism evidence="3 4">
    <name type="scientific">Mucuna pruriens</name>
    <name type="common">Velvet bean</name>
    <name type="synonym">Dolichos pruriens</name>
    <dbReference type="NCBI Taxonomy" id="157652"/>
    <lineage>
        <taxon>Eukaryota</taxon>
        <taxon>Viridiplantae</taxon>
        <taxon>Streptophyta</taxon>
        <taxon>Embryophyta</taxon>
        <taxon>Tracheophyta</taxon>
        <taxon>Spermatophyta</taxon>
        <taxon>Magnoliopsida</taxon>
        <taxon>eudicotyledons</taxon>
        <taxon>Gunneridae</taxon>
        <taxon>Pentapetalae</taxon>
        <taxon>rosids</taxon>
        <taxon>fabids</taxon>
        <taxon>Fabales</taxon>
        <taxon>Fabaceae</taxon>
        <taxon>Papilionoideae</taxon>
        <taxon>50 kb inversion clade</taxon>
        <taxon>NPAAA clade</taxon>
        <taxon>indigoferoid/millettioid clade</taxon>
        <taxon>Phaseoleae</taxon>
        <taxon>Mucuna</taxon>
    </lineage>
</organism>
<keyword evidence="1" id="KW-0520">NAD</keyword>
<dbReference type="PROSITE" id="PS50104">
    <property type="entry name" value="TIR"/>
    <property type="match status" value="1"/>
</dbReference>
<dbReference type="InterPro" id="IPR000157">
    <property type="entry name" value="TIR_dom"/>
</dbReference>
<feature type="non-terminal residue" evidence="3">
    <location>
        <position position="1"/>
    </location>
</feature>
<dbReference type="EMBL" id="QJKJ01011983">
    <property type="protein sequence ID" value="RDX69737.1"/>
    <property type="molecule type" value="Genomic_DNA"/>
</dbReference>
<keyword evidence="4" id="KW-1185">Reference proteome</keyword>
<dbReference type="FunFam" id="3.40.50.10140:FF:000007">
    <property type="entry name" value="Disease resistance protein (TIR-NBS-LRR class)"/>
    <property type="match status" value="1"/>
</dbReference>
<accession>A0A371EUL4</accession>
<dbReference type="SMART" id="SM00255">
    <property type="entry name" value="TIR"/>
    <property type="match status" value="1"/>
</dbReference>
<dbReference type="AlphaFoldDB" id="A0A371EUL4"/>
<dbReference type="PANTHER" id="PTHR32009:SF160">
    <property type="entry name" value="DISEASE RESISTANCE PROTEIN (TIR-NBS-LRR CLASS)"/>
    <property type="match status" value="1"/>
</dbReference>
<protein>
    <submittedName>
        <fullName evidence="3">TMV resistance protein N</fullName>
    </submittedName>
</protein>
<name>A0A371EUL4_MUCPR</name>
<dbReference type="InterPro" id="IPR035897">
    <property type="entry name" value="Toll_tir_struct_dom_sf"/>
</dbReference>
<dbReference type="SUPFAM" id="SSF52200">
    <property type="entry name" value="Toll/Interleukin receptor TIR domain"/>
    <property type="match status" value="1"/>
</dbReference>